<accession>A0A0N1JSH2</accession>
<dbReference type="InterPro" id="IPR007710">
    <property type="entry name" value="Nucleoside_deoxyribTrfase"/>
</dbReference>
<name>A0A0N1JSH2_9NEIS</name>
<reference evidence="1 2" key="1">
    <citation type="submission" date="2015-07" db="EMBL/GenBank/DDBJ databases">
        <title>Draft genome sequence of the Amantichitinum ursilacus IGB-41, a new chitin-degrading bacterium.</title>
        <authorList>
            <person name="Kirstahler P."/>
            <person name="Guenther M."/>
            <person name="Grumaz C."/>
            <person name="Rupp S."/>
            <person name="Zibek S."/>
            <person name="Sohn K."/>
        </authorList>
    </citation>
    <scope>NUCLEOTIDE SEQUENCE [LARGE SCALE GENOMIC DNA]</scope>
    <source>
        <strain evidence="1 2">IGB-41</strain>
    </source>
</reference>
<proteinExistence type="predicted"/>
<dbReference type="AlphaFoldDB" id="A0A0N1JSH2"/>
<protein>
    <submittedName>
        <fullName evidence="1">Nucleoside 2-deoxyribosyltransferase</fullName>
    </submittedName>
</protein>
<keyword evidence="2" id="KW-1185">Reference proteome</keyword>
<dbReference type="EMBL" id="LAQT01000010">
    <property type="protein sequence ID" value="KPC52153.1"/>
    <property type="molecule type" value="Genomic_DNA"/>
</dbReference>
<keyword evidence="1" id="KW-0808">Transferase</keyword>
<dbReference type="STRING" id="857265.WG78_13875"/>
<gene>
    <name evidence="1" type="ORF">WG78_13875</name>
</gene>
<sequence length="176" mass="19442">MPAITRIYLAGPGVFRPDAVVWGARLKAACEWHGLQGLYPLDAAVPPFDGDAEKRRWIFRQNCGLIARADAVFADVRAFRSESEPDSGTAFEIGAAFALGKPVWLWLPGVSRLTPMHGRIQNAQHFGHWVDAQGNVIEDFGAPLNLMLWEAAESVITDAEPEDAIQTLAREVRVHR</sequence>
<dbReference type="PANTHER" id="PTHR15364:SF0">
    <property type="entry name" value="2'-DEOXYNUCLEOSIDE 5'-PHOSPHATE N-HYDROLASE 1"/>
    <property type="match status" value="1"/>
</dbReference>
<dbReference type="SUPFAM" id="SSF52309">
    <property type="entry name" value="N-(deoxy)ribosyltransferase-like"/>
    <property type="match status" value="1"/>
</dbReference>
<dbReference type="GO" id="GO:0016740">
    <property type="term" value="F:transferase activity"/>
    <property type="evidence" value="ECO:0007669"/>
    <property type="project" value="UniProtKB-KW"/>
</dbReference>
<dbReference type="RefSeq" id="WP_053938410.1">
    <property type="nucleotide sequence ID" value="NZ_LAQT01000010.1"/>
</dbReference>
<dbReference type="GO" id="GO:0070694">
    <property type="term" value="F:5-hydroxymethyl-dUMP N-hydrolase activity"/>
    <property type="evidence" value="ECO:0007669"/>
    <property type="project" value="TreeGrafter"/>
</dbReference>
<dbReference type="InterPro" id="IPR051239">
    <property type="entry name" value="2'-dNMP_N-hydrolase"/>
</dbReference>
<dbReference type="GO" id="GO:0009159">
    <property type="term" value="P:deoxyribonucleoside monophosphate catabolic process"/>
    <property type="evidence" value="ECO:0007669"/>
    <property type="project" value="TreeGrafter"/>
</dbReference>
<dbReference type="Pfam" id="PF05014">
    <property type="entry name" value="Nuc_deoxyrib_tr"/>
    <property type="match status" value="1"/>
</dbReference>
<organism evidence="1 2">
    <name type="scientific">Amantichitinum ursilacus</name>
    <dbReference type="NCBI Taxonomy" id="857265"/>
    <lineage>
        <taxon>Bacteria</taxon>
        <taxon>Pseudomonadati</taxon>
        <taxon>Pseudomonadota</taxon>
        <taxon>Betaproteobacteria</taxon>
        <taxon>Neisseriales</taxon>
        <taxon>Chitinibacteraceae</taxon>
        <taxon>Amantichitinum</taxon>
    </lineage>
</organism>
<dbReference type="Proteomes" id="UP000037939">
    <property type="component" value="Unassembled WGS sequence"/>
</dbReference>
<dbReference type="PANTHER" id="PTHR15364">
    <property type="entry name" value="2'-DEOXYNUCLEOSIDE 5'-PHOSPHATE N-HYDROLASE 1"/>
    <property type="match status" value="1"/>
</dbReference>
<dbReference type="Gene3D" id="3.40.50.450">
    <property type="match status" value="1"/>
</dbReference>
<evidence type="ECO:0000313" key="2">
    <source>
        <dbReference type="Proteomes" id="UP000037939"/>
    </source>
</evidence>
<evidence type="ECO:0000313" key="1">
    <source>
        <dbReference type="EMBL" id="KPC52153.1"/>
    </source>
</evidence>
<comment type="caution">
    <text evidence="1">The sequence shown here is derived from an EMBL/GenBank/DDBJ whole genome shotgun (WGS) entry which is preliminary data.</text>
</comment>